<gene>
    <name evidence="3" type="ORF">CK203_050321</name>
</gene>
<dbReference type="AlphaFoldDB" id="A0A438H079"/>
<evidence type="ECO:0000313" key="4">
    <source>
        <dbReference type="Proteomes" id="UP000288805"/>
    </source>
</evidence>
<dbReference type="Pfam" id="PF22936">
    <property type="entry name" value="Pol_BBD"/>
    <property type="match status" value="1"/>
</dbReference>
<dbReference type="EMBL" id="QGNW01000308">
    <property type="protein sequence ID" value="RVW77747.1"/>
    <property type="molecule type" value="Genomic_DNA"/>
</dbReference>
<name>A0A438H079_VITVI</name>
<proteinExistence type="predicted"/>
<sequence>MLQVKKSGHIKYDCPLYKSKAKRRMKKAMVATWSESEESSEEENEKEVANMCFMTIDDLDEGSKKDKWFLDSGCSRHMTGDESKFAFLTKRKGGYVTFGDNSKGRIIGQGNIGLETSMEKSQIEDRRQQEEVVKDPKKEESPLHKCKFKMSMMRELNFFLGLQIKQLKEGTFINQAKYIRDLLKRFNMEEAKTMKTPMSSSIKFDMDEKGIQQSNSSHSARFRVETKELQPFQADHSKLKEDFCTAAKLAFCCEILSFCCEIFAAILHSAQVINFVDYTLNQKAPVEHESAETPIGNESNGAVAGEGANFIVILFQCTCGFHHKLEELELSLNIMETTPEDQQSHHGHQDNPNEFRSMRDRMHPPRMSAPSCIVPPTEQLVIKPHIVPLLPTFHGMESENPYAHIKEFEDAKEYPYLTDLQVEFLKKFFSTHRTNGLKRQISNFSAKENEKFYECWERYMEAINACPHHGLIHGYCKNPEEAMDFLSYVAEVSRGWDEPHRGEVGKMKSQPNAFHAKAGMYTLNEDVDMKAKFASYDKKSGGARTEKDA</sequence>
<feature type="compositionally biased region" description="Basic and acidic residues" evidence="1">
    <location>
        <begin position="342"/>
        <end position="362"/>
    </location>
</feature>
<dbReference type="Proteomes" id="UP000288805">
    <property type="component" value="Unassembled WGS sequence"/>
</dbReference>
<evidence type="ECO:0000259" key="2">
    <source>
        <dbReference type="Pfam" id="PF22936"/>
    </source>
</evidence>
<reference evidence="3 4" key="1">
    <citation type="journal article" date="2018" name="PLoS Genet.">
        <title>Population sequencing reveals clonal diversity and ancestral inbreeding in the grapevine cultivar Chardonnay.</title>
        <authorList>
            <person name="Roach M.J."/>
            <person name="Johnson D.L."/>
            <person name="Bohlmann J."/>
            <person name="van Vuuren H.J."/>
            <person name="Jones S.J."/>
            <person name="Pretorius I.S."/>
            <person name="Schmidt S.A."/>
            <person name="Borneman A.R."/>
        </authorList>
    </citation>
    <scope>NUCLEOTIDE SEQUENCE [LARGE SCALE GENOMIC DNA]</scope>
    <source>
        <strain evidence="4">cv. Chardonnay</strain>
        <tissue evidence="3">Leaf</tissue>
    </source>
</reference>
<feature type="region of interest" description="Disordered" evidence="1">
    <location>
        <begin position="339"/>
        <end position="362"/>
    </location>
</feature>
<feature type="domain" description="Retrovirus-related Pol polyprotein from transposon TNT 1-94-like beta-barrel" evidence="2">
    <location>
        <begin position="68"/>
        <end position="119"/>
    </location>
</feature>
<evidence type="ECO:0000313" key="3">
    <source>
        <dbReference type="EMBL" id="RVW77747.1"/>
    </source>
</evidence>
<accession>A0A438H079</accession>
<comment type="caution">
    <text evidence="3">The sequence shown here is derived from an EMBL/GenBank/DDBJ whole genome shotgun (WGS) entry which is preliminary data.</text>
</comment>
<organism evidence="3 4">
    <name type="scientific">Vitis vinifera</name>
    <name type="common">Grape</name>
    <dbReference type="NCBI Taxonomy" id="29760"/>
    <lineage>
        <taxon>Eukaryota</taxon>
        <taxon>Viridiplantae</taxon>
        <taxon>Streptophyta</taxon>
        <taxon>Embryophyta</taxon>
        <taxon>Tracheophyta</taxon>
        <taxon>Spermatophyta</taxon>
        <taxon>Magnoliopsida</taxon>
        <taxon>eudicotyledons</taxon>
        <taxon>Gunneridae</taxon>
        <taxon>Pentapetalae</taxon>
        <taxon>rosids</taxon>
        <taxon>Vitales</taxon>
        <taxon>Vitaceae</taxon>
        <taxon>Viteae</taxon>
        <taxon>Vitis</taxon>
    </lineage>
</organism>
<evidence type="ECO:0000256" key="1">
    <source>
        <dbReference type="SAM" id="MobiDB-lite"/>
    </source>
</evidence>
<dbReference type="InterPro" id="IPR054722">
    <property type="entry name" value="PolX-like_BBD"/>
</dbReference>
<feature type="region of interest" description="Disordered" evidence="1">
    <location>
        <begin position="119"/>
        <end position="138"/>
    </location>
</feature>
<protein>
    <recommendedName>
        <fullName evidence="2">Retrovirus-related Pol polyprotein from transposon TNT 1-94-like beta-barrel domain-containing protein</fullName>
    </recommendedName>
</protein>